<dbReference type="AlphaFoldDB" id="A0AAW1T8D0"/>
<dbReference type="InterPro" id="IPR022527">
    <property type="entry name" value="Sucrose_phospho"/>
</dbReference>
<dbReference type="NCBIfam" id="TIGR03852">
    <property type="entry name" value="sucrose_gtfA"/>
    <property type="match status" value="1"/>
</dbReference>
<protein>
    <recommendedName>
        <fullName evidence="5">Glycosyl hydrolase family 13 catalytic domain-containing protein</fullName>
    </recommendedName>
</protein>
<dbReference type="InterPro" id="IPR006047">
    <property type="entry name" value="GH13_cat_dom"/>
</dbReference>
<dbReference type="SUPFAM" id="SSF51445">
    <property type="entry name" value="(Trans)glycosidases"/>
    <property type="match status" value="1"/>
</dbReference>
<dbReference type="SMART" id="SM00642">
    <property type="entry name" value="Aamy"/>
    <property type="match status" value="1"/>
</dbReference>
<feature type="region of interest" description="Disordered" evidence="3">
    <location>
        <begin position="541"/>
        <end position="570"/>
    </location>
</feature>
<dbReference type="GO" id="GO:0005975">
    <property type="term" value="P:carbohydrate metabolic process"/>
    <property type="evidence" value="ECO:0007669"/>
    <property type="project" value="InterPro"/>
</dbReference>
<evidence type="ECO:0000259" key="5">
    <source>
        <dbReference type="SMART" id="SM00642"/>
    </source>
</evidence>
<keyword evidence="4" id="KW-0812">Transmembrane</keyword>
<keyword evidence="4" id="KW-1133">Transmembrane helix</keyword>
<dbReference type="InterPro" id="IPR045857">
    <property type="entry name" value="O16G_dom_2"/>
</dbReference>
<dbReference type="GO" id="GO:0004645">
    <property type="term" value="F:1,4-alpha-oligoglucan phosphorylase activity"/>
    <property type="evidence" value="ECO:0007669"/>
    <property type="project" value="InterPro"/>
</dbReference>
<gene>
    <name evidence="6" type="ORF">WJX84_003337</name>
</gene>
<feature type="transmembrane region" description="Helical" evidence="4">
    <location>
        <begin position="411"/>
        <end position="430"/>
    </location>
</feature>
<dbReference type="InterPro" id="IPR017853">
    <property type="entry name" value="GH"/>
</dbReference>
<accession>A0AAW1T8D0</accession>
<evidence type="ECO:0000256" key="1">
    <source>
        <dbReference type="ARBA" id="ARBA00022676"/>
    </source>
</evidence>
<evidence type="ECO:0000256" key="2">
    <source>
        <dbReference type="ARBA" id="ARBA00022679"/>
    </source>
</evidence>
<proteinExistence type="predicted"/>
<sequence>MPRPSVAAAAGDSLDSVSWVSATVDDPEQTPGIFGPVAEGHDEHQGVRNQIQLSTYAHHIGNNLSDLHDFMERNLQGAVGGLHLLPFYPSSGDGGFAPITYKEVDPEKGTWADIDRLAKKYDVMVEFMVNHISPASEEFQDFLAKGPESEYWPMFIHWNKFWEGEPTLDDLERIRTRKPSSPVLTVDLKNGEQEKVWCTFSPQQIDINVSSEQGVAFIKDQMKALCSRGARLVRLDAFGYATKKRGTPCFFEEPEVWDVLSLAEGIAKQTDTRMLCEVHESYQTNIALAEKGYWVYDFALPLLILHAFTFHTAKNLRRWLTICPKRQITVLDTHDGMGIDDISGLAEVADVDELAHTVECTLGCDPNFKYIFNKETQKYESRPHQFNCTYFSAVGRAFPQHRERMYLMARVIQFFTPGIPMIYYIGLLAGENDLQAMRDSLGSSRGINRHRFSVEEAEAELERPVVKALLELCRFRNTHPAFNGEVHVNDKVADHLLEVTWQNGGHKATLYADLQNLCFHSEVTVADENGKLQLRRYEVGETANPPAPASAADMKASQRPIKEKKAFADA</sequence>
<keyword evidence="1" id="KW-0328">Glycosyltransferase</keyword>
<keyword evidence="2" id="KW-0808">Transferase</keyword>
<evidence type="ECO:0000256" key="3">
    <source>
        <dbReference type="SAM" id="MobiDB-lite"/>
    </source>
</evidence>
<dbReference type="Pfam" id="PF00128">
    <property type="entry name" value="Alpha-amylase"/>
    <property type="match status" value="1"/>
</dbReference>
<evidence type="ECO:0000313" key="7">
    <source>
        <dbReference type="Proteomes" id="UP001485043"/>
    </source>
</evidence>
<reference evidence="6 7" key="1">
    <citation type="journal article" date="2024" name="Nat. Commun.">
        <title>Phylogenomics reveals the evolutionary origins of lichenization in chlorophyte algae.</title>
        <authorList>
            <person name="Puginier C."/>
            <person name="Libourel C."/>
            <person name="Otte J."/>
            <person name="Skaloud P."/>
            <person name="Haon M."/>
            <person name="Grisel S."/>
            <person name="Petersen M."/>
            <person name="Berrin J.G."/>
            <person name="Delaux P.M."/>
            <person name="Dal Grande F."/>
            <person name="Keller J."/>
        </authorList>
    </citation>
    <scope>NUCLEOTIDE SEQUENCE [LARGE SCALE GENOMIC DNA]</scope>
    <source>
        <strain evidence="6 7">SAG 2523</strain>
    </source>
</reference>
<keyword evidence="7" id="KW-1185">Reference proteome</keyword>
<dbReference type="Gene3D" id="3.20.20.80">
    <property type="entry name" value="Glycosidases"/>
    <property type="match status" value="1"/>
</dbReference>
<feature type="compositionally biased region" description="Basic and acidic residues" evidence="3">
    <location>
        <begin position="560"/>
        <end position="570"/>
    </location>
</feature>
<name>A0AAW1T8D0_9CHLO</name>
<feature type="domain" description="Glycosyl hydrolase family 13 catalytic" evidence="5">
    <location>
        <begin position="52"/>
        <end position="445"/>
    </location>
</feature>
<evidence type="ECO:0000313" key="6">
    <source>
        <dbReference type="EMBL" id="KAK9865810.1"/>
    </source>
</evidence>
<comment type="caution">
    <text evidence="6">The sequence shown here is derived from an EMBL/GenBank/DDBJ whole genome shotgun (WGS) entry which is preliminary data.</text>
</comment>
<keyword evidence="4" id="KW-0472">Membrane</keyword>
<organism evidence="6 7">
    <name type="scientific">Apatococcus fuscideae</name>
    <dbReference type="NCBI Taxonomy" id="2026836"/>
    <lineage>
        <taxon>Eukaryota</taxon>
        <taxon>Viridiplantae</taxon>
        <taxon>Chlorophyta</taxon>
        <taxon>core chlorophytes</taxon>
        <taxon>Trebouxiophyceae</taxon>
        <taxon>Chlorellales</taxon>
        <taxon>Chlorellaceae</taxon>
        <taxon>Apatococcus</taxon>
    </lineage>
</organism>
<dbReference type="Proteomes" id="UP001485043">
    <property type="component" value="Unassembled WGS sequence"/>
</dbReference>
<evidence type="ECO:0000256" key="4">
    <source>
        <dbReference type="SAM" id="Phobius"/>
    </source>
</evidence>
<dbReference type="PANTHER" id="PTHR38784:SF1">
    <property type="entry name" value="SUCROSE PHOSPHORYLASE"/>
    <property type="match status" value="1"/>
</dbReference>
<dbReference type="EMBL" id="JALJOV010000215">
    <property type="protein sequence ID" value="KAK9865810.1"/>
    <property type="molecule type" value="Genomic_DNA"/>
</dbReference>
<dbReference type="PANTHER" id="PTHR38784">
    <property type="entry name" value="SUCROSE PHOSPHORYLASE"/>
    <property type="match status" value="1"/>
</dbReference>
<dbReference type="Gene3D" id="3.90.400.10">
    <property type="entry name" value="Oligo-1,6-glucosidase, Domain 2"/>
    <property type="match status" value="1"/>
</dbReference>